<dbReference type="PANTHER" id="PTHR46481">
    <property type="entry name" value="ZINC FINGER BED DOMAIN-CONTAINING PROTEIN 4"/>
    <property type="match status" value="1"/>
</dbReference>
<keyword evidence="4" id="KW-0862">Zinc</keyword>
<accession>A0AAE0EWJ5</accession>
<dbReference type="PANTHER" id="PTHR46481:SF10">
    <property type="entry name" value="ZINC FINGER BED DOMAIN-CONTAINING PROTEIN 39"/>
    <property type="match status" value="1"/>
</dbReference>
<name>A0AAE0EWJ5_9CHLO</name>
<dbReference type="GO" id="GO:0008270">
    <property type="term" value="F:zinc ion binding"/>
    <property type="evidence" value="ECO:0007669"/>
    <property type="project" value="UniProtKB-KW"/>
</dbReference>
<dbReference type="InterPro" id="IPR008906">
    <property type="entry name" value="HATC_C_dom"/>
</dbReference>
<dbReference type="SUPFAM" id="SSF53098">
    <property type="entry name" value="Ribonuclease H-like"/>
    <property type="match status" value="1"/>
</dbReference>
<gene>
    <name evidence="7" type="ORF">CYMTET_47045</name>
</gene>
<keyword evidence="8" id="KW-1185">Reference proteome</keyword>
<evidence type="ECO:0000313" key="7">
    <source>
        <dbReference type="EMBL" id="KAK3243291.1"/>
    </source>
</evidence>
<dbReference type="AlphaFoldDB" id="A0AAE0EWJ5"/>
<keyword evidence="2" id="KW-0479">Metal-binding</keyword>
<evidence type="ECO:0000313" key="8">
    <source>
        <dbReference type="Proteomes" id="UP001190700"/>
    </source>
</evidence>
<dbReference type="EMBL" id="LGRX02032982">
    <property type="protein sequence ID" value="KAK3243291.1"/>
    <property type="molecule type" value="Genomic_DNA"/>
</dbReference>
<dbReference type="GO" id="GO:0046983">
    <property type="term" value="F:protein dimerization activity"/>
    <property type="evidence" value="ECO:0007669"/>
    <property type="project" value="InterPro"/>
</dbReference>
<dbReference type="Proteomes" id="UP001190700">
    <property type="component" value="Unassembled WGS sequence"/>
</dbReference>
<evidence type="ECO:0000256" key="4">
    <source>
        <dbReference type="ARBA" id="ARBA00022833"/>
    </source>
</evidence>
<protein>
    <recommendedName>
        <fullName evidence="6">HAT C-terminal dimerisation domain-containing protein</fullName>
    </recommendedName>
</protein>
<evidence type="ECO:0000259" key="6">
    <source>
        <dbReference type="Pfam" id="PF05699"/>
    </source>
</evidence>
<feature type="domain" description="HAT C-terminal dimerisation" evidence="6">
    <location>
        <begin position="188"/>
        <end position="254"/>
    </location>
</feature>
<reference evidence="7 8" key="1">
    <citation type="journal article" date="2015" name="Genome Biol. Evol.">
        <title>Comparative Genomics of a Bacterivorous Green Alga Reveals Evolutionary Causalities and Consequences of Phago-Mixotrophic Mode of Nutrition.</title>
        <authorList>
            <person name="Burns J.A."/>
            <person name="Paasch A."/>
            <person name="Narechania A."/>
            <person name="Kim E."/>
        </authorList>
    </citation>
    <scope>NUCLEOTIDE SEQUENCE [LARGE SCALE GENOMIC DNA]</scope>
    <source>
        <strain evidence="7 8">PLY_AMNH</strain>
    </source>
</reference>
<dbReference type="InterPro" id="IPR012337">
    <property type="entry name" value="RNaseH-like_sf"/>
</dbReference>
<dbReference type="Pfam" id="PF05699">
    <property type="entry name" value="Dimer_Tnp_hAT"/>
    <property type="match status" value="1"/>
</dbReference>
<comment type="caution">
    <text evidence="7">The sequence shown here is derived from an EMBL/GenBank/DDBJ whole genome shotgun (WGS) entry which is preliminary data.</text>
</comment>
<comment type="subcellular location">
    <subcellularLocation>
        <location evidence="1">Nucleus</location>
    </subcellularLocation>
</comment>
<evidence type="ECO:0000256" key="1">
    <source>
        <dbReference type="ARBA" id="ARBA00004123"/>
    </source>
</evidence>
<keyword evidence="3" id="KW-0863">Zinc-finger</keyword>
<dbReference type="GO" id="GO:0005634">
    <property type="term" value="C:nucleus"/>
    <property type="evidence" value="ECO:0007669"/>
    <property type="project" value="UniProtKB-SubCell"/>
</dbReference>
<sequence length="263" mass="30034">MYDVDRPVKAANAVANPDGSVYRTHQLVGVDWDIVVWPIYISQKDTPLKFEKENVKVLNEDVKEARELLYKETCKRYFNELADCKLEDFAVATVFDPRYKLFNFKFANRFMRGNFSAEVAAKWATKAWVADWKPTPAVADTPEPPAKKQKVRGHEVVTVANFLGDSDDDEDLASTVEPQEKPVDEDELDLYLSYPDVDPQEWWRVHKSELPNLSKMVRQFWGAPASTTGVERAFSAVTGMHSDLRRSLQEGTIQHSRMAAMNT</sequence>
<dbReference type="InterPro" id="IPR052035">
    <property type="entry name" value="ZnF_BED_domain_contain"/>
</dbReference>
<organism evidence="7 8">
    <name type="scientific">Cymbomonas tetramitiformis</name>
    <dbReference type="NCBI Taxonomy" id="36881"/>
    <lineage>
        <taxon>Eukaryota</taxon>
        <taxon>Viridiplantae</taxon>
        <taxon>Chlorophyta</taxon>
        <taxon>Pyramimonadophyceae</taxon>
        <taxon>Pyramimonadales</taxon>
        <taxon>Pyramimonadaceae</taxon>
        <taxon>Cymbomonas</taxon>
    </lineage>
</organism>
<evidence type="ECO:0000256" key="2">
    <source>
        <dbReference type="ARBA" id="ARBA00022723"/>
    </source>
</evidence>
<evidence type="ECO:0000256" key="5">
    <source>
        <dbReference type="ARBA" id="ARBA00023242"/>
    </source>
</evidence>
<proteinExistence type="predicted"/>
<keyword evidence="5" id="KW-0539">Nucleus</keyword>
<evidence type="ECO:0000256" key="3">
    <source>
        <dbReference type="ARBA" id="ARBA00022771"/>
    </source>
</evidence>